<dbReference type="EMBL" id="CP042912">
    <property type="protein sequence ID" value="QEG20484.1"/>
    <property type="molecule type" value="Genomic_DNA"/>
</dbReference>
<keyword evidence="2" id="KW-1185">Reference proteome</keyword>
<organism evidence="1 2">
    <name type="scientific">Mariniblastus fucicola</name>
    <dbReference type="NCBI Taxonomy" id="980251"/>
    <lineage>
        <taxon>Bacteria</taxon>
        <taxon>Pseudomonadati</taxon>
        <taxon>Planctomycetota</taxon>
        <taxon>Planctomycetia</taxon>
        <taxon>Pirellulales</taxon>
        <taxon>Pirellulaceae</taxon>
        <taxon>Mariniblastus</taxon>
    </lineage>
</organism>
<name>A0A5B9P2V3_9BACT</name>
<reference evidence="1 2" key="1">
    <citation type="submission" date="2019-08" db="EMBL/GenBank/DDBJ databases">
        <title>Deep-cultivation of Planctomycetes and their phenomic and genomic characterization uncovers novel biology.</title>
        <authorList>
            <person name="Wiegand S."/>
            <person name="Jogler M."/>
            <person name="Boedeker C."/>
            <person name="Pinto D."/>
            <person name="Vollmers J."/>
            <person name="Rivas-Marin E."/>
            <person name="Kohn T."/>
            <person name="Peeters S.H."/>
            <person name="Heuer A."/>
            <person name="Rast P."/>
            <person name="Oberbeckmann S."/>
            <person name="Bunk B."/>
            <person name="Jeske O."/>
            <person name="Meyerdierks A."/>
            <person name="Storesund J.E."/>
            <person name="Kallscheuer N."/>
            <person name="Luecker S."/>
            <person name="Lage O.M."/>
            <person name="Pohl T."/>
            <person name="Merkel B.J."/>
            <person name="Hornburger P."/>
            <person name="Mueller R.-W."/>
            <person name="Bruemmer F."/>
            <person name="Labrenz M."/>
            <person name="Spormann A.M."/>
            <person name="Op den Camp H."/>
            <person name="Overmann J."/>
            <person name="Amann R."/>
            <person name="Jetten M.S.M."/>
            <person name="Mascher T."/>
            <person name="Medema M.H."/>
            <person name="Devos D.P."/>
            <person name="Kaster A.-K."/>
            <person name="Ovreas L."/>
            <person name="Rohde M."/>
            <person name="Galperin M.Y."/>
            <person name="Jogler C."/>
        </authorList>
    </citation>
    <scope>NUCLEOTIDE SEQUENCE [LARGE SCALE GENOMIC DNA]</scope>
    <source>
        <strain evidence="1 2">FC18</strain>
    </source>
</reference>
<evidence type="ECO:0000313" key="1">
    <source>
        <dbReference type="EMBL" id="QEG20484.1"/>
    </source>
</evidence>
<gene>
    <name evidence="1" type="ORF">MFFC18_03320</name>
</gene>
<proteinExistence type="predicted"/>
<accession>A0A5B9P2V3</accession>
<dbReference type="STRING" id="980251.GCA_001642875_02484"/>
<sequence length="69" mass="7666">MHKGSQKILNNEVQTIQAHAGLLGIGIFPAEDTVASDITMTRTETRTIFEKVVPPNFYLHIINQALFGK</sequence>
<dbReference type="KEGG" id="mff:MFFC18_03320"/>
<dbReference type="Proteomes" id="UP000322214">
    <property type="component" value="Chromosome"/>
</dbReference>
<evidence type="ECO:0000313" key="2">
    <source>
        <dbReference type="Proteomes" id="UP000322214"/>
    </source>
</evidence>
<protein>
    <submittedName>
        <fullName evidence="1">Uncharacterized protein</fullName>
    </submittedName>
</protein>
<dbReference type="AlphaFoldDB" id="A0A5B9P2V3"/>